<accession>A0A7S1KLR4</accession>
<gene>
    <name evidence="2" type="ORF">PCOS0759_LOCUS1132</name>
</gene>
<feature type="compositionally biased region" description="Polar residues" evidence="1">
    <location>
        <begin position="273"/>
        <end position="292"/>
    </location>
</feature>
<dbReference type="EMBL" id="HBGD01001399">
    <property type="protein sequence ID" value="CAD9077900.1"/>
    <property type="molecule type" value="Transcribed_RNA"/>
</dbReference>
<proteinExistence type="predicted"/>
<feature type="region of interest" description="Disordered" evidence="1">
    <location>
        <begin position="229"/>
        <end position="363"/>
    </location>
</feature>
<sequence length="421" mass="46129">MPRHSRTTPSKKQKASSAQNESDTFPRTIPKNGSRIAPDSSNVGGRVMIMQERTGHYKRMATVHSTIDTKQPWGFEKAVSHSEQLHAKAKHGTRSKSRGSKRAHTSHGSRSKKLNAVSRGKNRSNSTIGMVRSGSGLSSSSPLVAGSFYSTADTALAANGKSKILDPFFDLLPQQREIYEQFVRMLAQLGNSEKCRILAHNAARDAEERQLLSDYTDVSNYFDSMLTKPAPPMNHSNGGGYAPSGHPSSAEMQSFSHHGSQSMIGESNIYPARSNSRLSDSLIRPSSRQTGRGRTRYGSGNYIPPDEVNDSRHLLDSIEQDTSSQQEIDTDESNNHITDDDTVDVFGNPLRGAPAGDSAENLKRSSVITANTDDALDFHLNGDGDDENDDFDSQSIEIRDEDLLEKAPEFDDQDAVFHSTS</sequence>
<feature type="compositionally biased region" description="Polar residues" evidence="1">
    <location>
        <begin position="15"/>
        <end position="25"/>
    </location>
</feature>
<name>A0A7S1KLR4_9EUKA</name>
<feature type="compositionally biased region" description="Basic residues" evidence="1">
    <location>
        <begin position="87"/>
        <end position="113"/>
    </location>
</feature>
<dbReference type="AlphaFoldDB" id="A0A7S1KLR4"/>
<evidence type="ECO:0000313" key="2">
    <source>
        <dbReference type="EMBL" id="CAD9077900.1"/>
    </source>
</evidence>
<organism evidence="2">
    <name type="scientific">Percolomonas cosmopolitus</name>
    <dbReference type="NCBI Taxonomy" id="63605"/>
    <lineage>
        <taxon>Eukaryota</taxon>
        <taxon>Discoba</taxon>
        <taxon>Heterolobosea</taxon>
        <taxon>Tetramitia</taxon>
        <taxon>Eutetramitia</taxon>
        <taxon>Percolomonadidae</taxon>
        <taxon>Percolomonas</taxon>
    </lineage>
</organism>
<feature type="compositionally biased region" description="Basic residues" evidence="1">
    <location>
        <begin position="1"/>
        <end position="14"/>
    </location>
</feature>
<feature type="region of interest" description="Disordered" evidence="1">
    <location>
        <begin position="1"/>
        <end position="45"/>
    </location>
</feature>
<feature type="compositionally biased region" description="Polar residues" evidence="1">
    <location>
        <begin position="246"/>
        <end position="265"/>
    </location>
</feature>
<protein>
    <submittedName>
        <fullName evidence="2">Uncharacterized protein</fullName>
    </submittedName>
</protein>
<reference evidence="2" key="1">
    <citation type="submission" date="2021-01" db="EMBL/GenBank/DDBJ databases">
        <authorList>
            <person name="Corre E."/>
            <person name="Pelletier E."/>
            <person name="Niang G."/>
            <person name="Scheremetjew M."/>
            <person name="Finn R."/>
            <person name="Kale V."/>
            <person name="Holt S."/>
            <person name="Cochrane G."/>
            <person name="Meng A."/>
            <person name="Brown T."/>
            <person name="Cohen L."/>
        </authorList>
    </citation>
    <scope>NUCLEOTIDE SEQUENCE</scope>
    <source>
        <strain evidence="2">WS</strain>
    </source>
</reference>
<evidence type="ECO:0000256" key="1">
    <source>
        <dbReference type="SAM" id="MobiDB-lite"/>
    </source>
</evidence>
<feature type="region of interest" description="Disordered" evidence="1">
    <location>
        <begin position="78"/>
        <end position="141"/>
    </location>
</feature>